<dbReference type="EMBL" id="MN740651">
    <property type="protein sequence ID" value="QHS79744.1"/>
    <property type="molecule type" value="Genomic_DNA"/>
</dbReference>
<keyword evidence="1" id="KW-1133">Transmembrane helix</keyword>
<name>A0A6C0AIX4_9ZZZZ</name>
<dbReference type="AlphaFoldDB" id="A0A6C0AIX4"/>
<feature type="transmembrane region" description="Helical" evidence="1">
    <location>
        <begin position="76"/>
        <end position="95"/>
    </location>
</feature>
<dbReference type="SUPFAM" id="SSF49899">
    <property type="entry name" value="Concanavalin A-like lectins/glucanases"/>
    <property type="match status" value="1"/>
</dbReference>
<evidence type="ECO:0000313" key="2">
    <source>
        <dbReference type="EMBL" id="QHS79744.1"/>
    </source>
</evidence>
<evidence type="ECO:0008006" key="3">
    <source>
        <dbReference type="Google" id="ProtNLM"/>
    </source>
</evidence>
<reference evidence="2" key="1">
    <citation type="journal article" date="2020" name="Nature">
        <title>Giant virus diversity and host interactions through global metagenomics.</title>
        <authorList>
            <person name="Schulz F."/>
            <person name="Roux S."/>
            <person name="Paez-Espino D."/>
            <person name="Jungbluth S."/>
            <person name="Walsh D.A."/>
            <person name="Denef V.J."/>
            <person name="McMahon K.D."/>
            <person name="Konstantinidis K.T."/>
            <person name="Eloe-Fadrosh E.A."/>
            <person name="Kyrpides N.C."/>
            <person name="Woyke T."/>
        </authorList>
    </citation>
    <scope>NUCLEOTIDE SEQUENCE</scope>
    <source>
        <strain evidence="2">GVMAG-S-1035303-20</strain>
    </source>
</reference>
<dbReference type="Gene3D" id="2.60.120.200">
    <property type="match status" value="1"/>
</dbReference>
<dbReference type="InterPro" id="IPR013320">
    <property type="entry name" value="ConA-like_dom_sf"/>
</dbReference>
<organism evidence="2">
    <name type="scientific">viral metagenome</name>
    <dbReference type="NCBI Taxonomy" id="1070528"/>
    <lineage>
        <taxon>unclassified sequences</taxon>
        <taxon>metagenomes</taxon>
        <taxon>organismal metagenomes</taxon>
    </lineage>
</organism>
<keyword evidence="1" id="KW-0472">Membrane</keyword>
<proteinExistence type="predicted"/>
<accession>A0A6C0AIX4</accession>
<keyword evidence="1" id="KW-0812">Transmembrane</keyword>
<evidence type="ECO:0000256" key="1">
    <source>
        <dbReference type="SAM" id="Phobius"/>
    </source>
</evidence>
<protein>
    <recommendedName>
        <fullName evidence="3">Lectin/glucanase superfamily protein</fullName>
    </recommendedName>
</protein>
<feature type="transmembrane region" description="Helical" evidence="1">
    <location>
        <begin position="44"/>
        <end position="64"/>
    </location>
</feature>
<sequence>MSSATPSSTPAATPASAAAPAPAAVTPATGPVGGFGVTVMDNGFVIASVVVGVAVLGLGYYYFFRSQDPFTTRLTWFAITAAVVALLAYGIYFIYSGATGGSSTGNLAPAVGVNPTTANSGNGVVVPGSSLPVAAGTSGANYGMQWWMYVQDWNYKFGQAKDVLILGSPGAANPHVYLDSVENTLCVLVNVISGAAGASGSSAPSPVGSDGSAVDDKFTCKVKNVPLQTWFCISVSVNGRNVDIYQDGLLVRSCMLPGVPQTASGDLVLMGNGGYSGNLAGLYAYGRALTPSDAMAFYSAGPPSAALSATAAAVASTPSGGYNVKLSLVDTSGQEINKYTF</sequence>